<dbReference type="AlphaFoldDB" id="A0A2W5NDU2"/>
<organism evidence="1 2">
    <name type="scientific">Rhodovulum sulfidophilum</name>
    <name type="common">Rhodobacter sulfidophilus</name>
    <dbReference type="NCBI Taxonomy" id="35806"/>
    <lineage>
        <taxon>Bacteria</taxon>
        <taxon>Pseudomonadati</taxon>
        <taxon>Pseudomonadota</taxon>
        <taxon>Alphaproteobacteria</taxon>
        <taxon>Rhodobacterales</taxon>
        <taxon>Paracoccaceae</taxon>
        <taxon>Rhodovulum</taxon>
    </lineage>
</organism>
<accession>A0A2W5NDU2</accession>
<gene>
    <name evidence="1" type="ORF">DI556_05670</name>
</gene>
<evidence type="ECO:0008006" key="3">
    <source>
        <dbReference type="Google" id="ProtNLM"/>
    </source>
</evidence>
<sequence>MANPYRGEVTLSVDGAPRVLRLTLGALAELETKLECDSLLELIARFEKGAFRVRDLIGLLAAGLSGGGWRIDEAELLARRIDGGPLAAAQAAARLLRLTFTLPGDGPGDER</sequence>
<dbReference type="EMBL" id="QFPW01000002">
    <property type="protein sequence ID" value="PZQ51641.1"/>
    <property type="molecule type" value="Genomic_DNA"/>
</dbReference>
<dbReference type="Proteomes" id="UP000249185">
    <property type="component" value="Unassembled WGS sequence"/>
</dbReference>
<dbReference type="Pfam" id="PF11836">
    <property type="entry name" value="Phage_TAC_11"/>
    <property type="match status" value="1"/>
</dbReference>
<proteinExistence type="predicted"/>
<reference evidence="1 2" key="1">
    <citation type="submission" date="2017-08" db="EMBL/GenBank/DDBJ databases">
        <title>Infants hospitalized years apart are colonized by the same room-sourced microbial strains.</title>
        <authorList>
            <person name="Brooks B."/>
            <person name="Olm M.R."/>
            <person name="Firek B.A."/>
            <person name="Baker R."/>
            <person name="Thomas B.C."/>
            <person name="Morowitz M.J."/>
            <person name="Banfield J.F."/>
        </authorList>
    </citation>
    <scope>NUCLEOTIDE SEQUENCE [LARGE SCALE GENOMIC DNA]</scope>
    <source>
        <strain evidence="1">S2_005_002_R2_34</strain>
    </source>
</reference>
<evidence type="ECO:0000313" key="2">
    <source>
        <dbReference type="Proteomes" id="UP000249185"/>
    </source>
</evidence>
<protein>
    <recommendedName>
        <fullName evidence="3">Gene transfer agent family protein</fullName>
    </recommendedName>
</protein>
<comment type="caution">
    <text evidence="1">The sequence shown here is derived from an EMBL/GenBank/DDBJ whole genome shotgun (WGS) entry which is preliminary data.</text>
</comment>
<dbReference type="InterPro" id="IPR021791">
    <property type="entry name" value="Phage_TAC_11"/>
</dbReference>
<name>A0A2W5NDU2_RHOSU</name>
<evidence type="ECO:0000313" key="1">
    <source>
        <dbReference type="EMBL" id="PZQ51641.1"/>
    </source>
</evidence>